<evidence type="ECO:0000256" key="1">
    <source>
        <dbReference type="ARBA" id="ARBA00004141"/>
    </source>
</evidence>
<feature type="domain" description="Xrn1 helical" evidence="14">
    <location>
        <begin position="488"/>
        <end position="605"/>
    </location>
</feature>
<keyword evidence="9 11" id="KW-0472">Membrane</keyword>
<evidence type="ECO:0000256" key="10">
    <source>
        <dbReference type="SAM" id="MobiDB-lite"/>
    </source>
</evidence>
<feature type="compositionally biased region" description="Basic and acidic residues" evidence="10">
    <location>
        <begin position="133"/>
        <end position="142"/>
    </location>
</feature>
<evidence type="ECO:0000256" key="5">
    <source>
        <dbReference type="ARBA" id="ARBA00022722"/>
    </source>
</evidence>
<dbReference type="InParanoid" id="D8PKX0"/>
<comment type="subcellular location">
    <subcellularLocation>
        <location evidence="1">Membrane</location>
        <topology evidence="1">Multi-pass membrane protein</topology>
    </subcellularLocation>
</comment>
<feature type="region of interest" description="Disordered" evidence="10">
    <location>
        <begin position="903"/>
        <end position="931"/>
    </location>
</feature>
<dbReference type="Pfam" id="PF17846">
    <property type="entry name" value="XRN_M"/>
    <property type="match status" value="1"/>
</dbReference>
<feature type="region of interest" description="Disordered" evidence="10">
    <location>
        <begin position="665"/>
        <end position="748"/>
    </location>
</feature>
<evidence type="ECO:0000259" key="14">
    <source>
        <dbReference type="Pfam" id="PF17846"/>
    </source>
</evidence>
<feature type="transmembrane region" description="Helical" evidence="11">
    <location>
        <begin position="1325"/>
        <end position="1351"/>
    </location>
</feature>
<accession>D8PKX0</accession>
<proteinExistence type="inferred from homology"/>
<feature type="region of interest" description="Disordered" evidence="10">
    <location>
        <begin position="381"/>
        <end position="401"/>
    </location>
</feature>
<dbReference type="eggNOG" id="KOG1397">
    <property type="taxonomic scope" value="Eukaryota"/>
</dbReference>
<evidence type="ECO:0000256" key="9">
    <source>
        <dbReference type="ARBA" id="ARBA00023136"/>
    </source>
</evidence>
<feature type="domain" description="Xrn1 N-terminal" evidence="13">
    <location>
        <begin position="10"/>
        <end position="264"/>
    </location>
</feature>
<feature type="compositionally biased region" description="Acidic residues" evidence="10">
    <location>
        <begin position="524"/>
        <end position="534"/>
    </location>
</feature>
<organism evidence="16">
    <name type="scientific">Schizophyllum commune (strain H4-8 / FGSC 9210)</name>
    <name type="common">Split gill fungus</name>
    <dbReference type="NCBI Taxonomy" id="578458"/>
    <lineage>
        <taxon>Eukaryota</taxon>
        <taxon>Fungi</taxon>
        <taxon>Dikarya</taxon>
        <taxon>Basidiomycota</taxon>
        <taxon>Agaricomycotina</taxon>
        <taxon>Agaricomycetes</taxon>
        <taxon>Agaricomycetidae</taxon>
        <taxon>Agaricales</taxon>
        <taxon>Schizophyllaceae</taxon>
        <taxon>Schizophyllum</taxon>
    </lineage>
</organism>
<feature type="transmembrane region" description="Helical" evidence="11">
    <location>
        <begin position="1371"/>
        <end position="1391"/>
    </location>
</feature>
<feature type="transmembrane region" description="Helical" evidence="11">
    <location>
        <begin position="1285"/>
        <end position="1305"/>
    </location>
</feature>
<dbReference type="eggNOG" id="KOG2044">
    <property type="taxonomic scope" value="Eukaryota"/>
</dbReference>
<feature type="transmembrane region" description="Helical" evidence="11">
    <location>
        <begin position="1117"/>
        <end position="1135"/>
    </location>
</feature>
<sequence>MFRYLHETQGVPALFRWLSKKYPKIVQPVIEEEPRQIGDEVIPIDASGRNPNGVEFDNLYLDMNGIVHPCTHPEGKPAPETEEEMMVEIFNYTERVVNMVRPRKLLFMAIDGVAPRAKMNQQRSRRFRASQEAQEKEDARAESLELWKSMGKELTDEMKNPKAAWDSNAITPGTPFMTLLANSLRYWTVQKMNEDPAWKGIQVIISDASVPGEGEHKIMDFIRRQRVNPGHDPNTEHVIYGLDADLIMLSLATHEPHFRVLREDVFNQDVSTEQRQDHNAKRRKLEQEQRKNASVPVGPSPSLNLSAPLNGGGPPLIHPSLPQRPDFAARADSLGLGAPVAAPPPAMQSNSDIVNNRGAIRTANLDAANKLKDQLFDLVPLGRGNKPAPPKLNPTLPDKPVTPEELVAATATATPPVTAQVPPRPLAAGDSMESDDMIPGFESQSTTVTTEPGSQATLDGMDGQNGHAEVSKADATMENGDADAEGEEDAEGEVDMDTQDDDDDVPPLAGKKRKLDEGPAAEDNSTEEEEEEEAAANASLYKMKKNADGSIEQADHVQLWEPGYKERYYKNKFGKEYSDEEFRKDVTTKYMEGLAWVLQYYYQGPVPLDVKLTKGISGTVQRNPDCLPGSTYDSPLPALRDIPNDRSLSVLYFFPKQLSPHRSVLLPGAVPPRRQLTTADLTATRNGGRPPRKSYDNRNTGRGGLWREGSDRGGGFGGRGRGPPPHQRETRPYPSGGPPAQNGYGGGRGGYGGGGGYGGYGGGGGGGANRGRPNDYGGYGGGSRGGYNSHGGGGGGGYPQPSSYGAAPPAGGGYPGYGGGANGGGGYGGSGGYGGGGSAGYGNYGYGNQAPAPGVYGGDPRGGGRGGGYGGQGYGSSRGGAFRKMQAPRGSDAILVWKSGNVQRAPGKRPSASLYKLEKSPSEPVRSSTRRQLDTGTVICVRRVSESVIEMSEINEKGAVPRHRTHRTDEEAGGIEDANSSSPFFANGERHDTEHAYPPHHHHLHAPHLSMENHPHLQDAVDGWERFKNRFNRVGRRKIGIAESLKNLAKQSWLNTFIVFIPIGWVTHFLEVHRSPVGVPHTVVFIFNFLAIIPLAKLFEYGGEQMSYYVGKELGDLIIISLNNVIEATLAIILLNKCELRLLQSTIIGVVILHLLLIPGVSFIIGGARVMHQELAPHHSELNQALLTVGVVCLLLPAAFFAAIDRGTAAAAELGSAESAVSDASRAMYLSISHGLAIILLVVYICSRVYLHNPPGDDNALRPRENAPEEHKREEKHLEEGDPEMSPWVCIAMLVVTIGIMAATAEWLVDSIEYVREGGRITEEWFGLILLPIVSFSADAAVAAAFFVRYLFKSYLGKPTPISTLAQARTIDMAIQFILFWMPFFVLIAWWSSRPLTLLFDLYEVAVIIGSCFIVNYVTADSKTNWAEGTALVAFYAMIALTTWFYAGQEEIHHLAICTAVAASGAAEGGGAEAVAASHH</sequence>
<dbReference type="InterPro" id="IPR027073">
    <property type="entry name" value="5_3_exoribonuclease"/>
</dbReference>
<keyword evidence="7" id="KW-0269">Exonuclease</keyword>
<feature type="transmembrane region" description="Helical" evidence="11">
    <location>
        <begin position="1077"/>
        <end position="1097"/>
    </location>
</feature>
<dbReference type="HOGENOM" id="CLU_249689_0_0_1"/>
<dbReference type="GO" id="GO:0055085">
    <property type="term" value="P:transmembrane transport"/>
    <property type="evidence" value="ECO:0007669"/>
    <property type="project" value="InterPro"/>
</dbReference>
<comment type="similarity">
    <text evidence="2">Belongs to the 5'-3' exonuclease family. XRN2/RAT1 subfamily.</text>
</comment>
<dbReference type="GO" id="GO:0000956">
    <property type="term" value="P:nuclear-transcribed mRNA catabolic process"/>
    <property type="evidence" value="ECO:0007669"/>
    <property type="project" value="TreeGrafter"/>
</dbReference>
<dbReference type="KEGG" id="scm:SCHCO_01081291"/>
<evidence type="ECO:0000313" key="16">
    <source>
        <dbReference type="Proteomes" id="UP000007431"/>
    </source>
</evidence>
<dbReference type="EMBL" id="GL377302">
    <property type="protein sequence ID" value="EFJ03334.1"/>
    <property type="molecule type" value="Genomic_DNA"/>
</dbReference>
<gene>
    <name evidence="15" type="ORF">SCHCODRAFT_255205</name>
</gene>
<feature type="compositionally biased region" description="Gly residues" evidence="10">
    <location>
        <begin position="701"/>
        <end position="721"/>
    </location>
</feature>
<feature type="transmembrane region" description="Helical" evidence="11">
    <location>
        <begin position="1398"/>
        <end position="1420"/>
    </location>
</feature>
<evidence type="ECO:0000256" key="6">
    <source>
        <dbReference type="ARBA" id="ARBA00022801"/>
    </source>
</evidence>
<feature type="compositionally biased region" description="Acidic residues" evidence="10">
    <location>
        <begin position="480"/>
        <end position="505"/>
    </location>
</feature>
<feature type="region of interest" description="Disordered" evidence="10">
    <location>
        <begin position="119"/>
        <end position="142"/>
    </location>
</feature>
<feature type="compositionally biased region" description="Polar residues" evidence="10">
    <location>
        <begin position="442"/>
        <end position="457"/>
    </location>
</feature>
<dbReference type="InterPro" id="IPR041412">
    <property type="entry name" value="Xrn1_helical"/>
</dbReference>
<keyword evidence="5" id="KW-0540">Nuclease</keyword>
<protein>
    <recommendedName>
        <fullName evidence="17">Xrn1 N-terminal domain-containing protein</fullName>
    </recommendedName>
</protein>
<feature type="transmembrane region" description="Helical" evidence="11">
    <location>
        <begin position="1426"/>
        <end position="1447"/>
    </location>
</feature>
<dbReference type="GO" id="GO:0006397">
    <property type="term" value="P:mRNA processing"/>
    <property type="evidence" value="ECO:0007669"/>
    <property type="project" value="UniProtKB-KW"/>
</dbReference>
<evidence type="ECO:0000256" key="7">
    <source>
        <dbReference type="ARBA" id="ARBA00022839"/>
    </source>
</evidence>
<feature type="region of interest" description="Disordered" evidence="10">
    <location>
        <begin position="1258"/>
        <end position="1281"/>
    </location>
</feature>
<name>D8PKX0_SCHCM</name>
<feature type="compositionally biased region" description="Polar residues" evidence="10">
    <location>
        <begin position="675"/>
        <end position="685"/>
    </location>
</feature>
<dbReference type="PANTHER" id="PTHR12341:SF41">
    <property type="entry name" value="5'-3' EXORIBONUCLEASE 2"/>
    <property type="match status" value="1"/>
</dbReference>
<feature type="region of interest" description="Disordered" evidence="10">
    <location>
        <begin position="416"/>
        <end position="536"/>
    </location>
</feature>
<dbReference type="FunFam" id="3.40.50.12390:FF:000003">
    <property type="entry name" value="5'-3' exoribonuclease"/>
    <property type="match status" value="1"/>
</dbReference>
<keyword evidence="8 11" id="KW-1133">Transmembrane helix</keyword>
<feature type="transmembrane region" description="Helical" evidence="11">
    <location>
        <begin position="1185"/>
        <end position="1204"/>
    </location>
</feature>
<keyword evidence="4 11" id="KW-0812">Transmembrane</keyword>
<dbReference type="GO" id="GO:0005634">
    <property type="term" value="C:nucleus"/>
    <property type="evidence" value="ECO:0007669"/>
    <property type="project" value="TreeGrafter"/>
</dbReference>
<feature type="region of interest" description="Disordered" evidence="10">
    <location>
        <begin position="270"/>
        <end position="313"/>
    </location>
</feature>
<dbReference type="Proteomes" id="UP000007431">
    <property type="component" value="Unassembled WGS sequence"/>
</dbReference>
<dbReference type="STRING" id="578458.D8PKX0"/>
<dbReference type="GO" id="GO:0004534">
    <property type="term" value="F:5'-3' RNA exonuclease activity"/>
    <property type="evidence" value="ECO:0007669"/>
    <property type="project" value="TreeGrafter"/>
</dbReference>
<dbReference type="InterPro" id="IPR004837">
    <property type="entry name" value="NaCa_Exmemb"/>
</dbReference>
<feature type="transmembrane region" description="Helical" evidence="11">
    <location>
        <begin position="1053"/>
        <end position="1070"/>
    </location>
</feature>
<feature type="compositionally biased region" description="Basic and acidic residues" evidence="10">
    <location>
        <begin position="272"/>
        <end position="291"/>
    </location>
</feature>
<feature type="domain" description="Sodium/calcium exchanger membrane region" evidence="12">
    <location>
        <begin position="1291"/>
        <end position="1444"/>
    </location>
</feature>
<keyword evidence="3" id="KW-0507">mRNA processing</keyword>
<dbReference type="InterPro" id="IPR004859">
    <property type="entry name" value="Xrn1_N"/>
</dbReference>
<feature type="compositionally biased region" description="Basic and acidic residues" evidence="10">
    <location>
        <begin position="1259"/>
        <end position="1280"/>
    </location>
</feature>
<dbReference type="PANTHER" id="PTHR12341">
    <property type="entry name" value="5'-&gt;3' EXORIBONUCLEASE"/>
    <property type="match status" value="1"/>
</dbReference>
<dbReference type="VEuPathDB" id="FungiDB:SCHCODRAFT_01081291"/>
<dbReference type="CDD" id="cd18673">
    <property type="entry name" value="PIN_XRN1-2-like"/>
    <property type="match status" value="1"/>
</dbReference>
<evidence type="ECO:0000313" key="15">
    <source>
        <dbReference type="EMBL" id="EFJ03334.1"/>
    </source>
</evidence>
<feature type="transmembrane region" description="Helical" evidence="11">
    <location>
        <begin position="1229"/>
        <end position="1251"/>
    </location>
</feature>
<evidence type="ECO:0000259" key="12">
    <source>
        <dbReference type="Pfam" id="PF01699"/>
    </source>
</evidence>
<evidence type="ECO:0000256" key="11">
    <source>
        <dbReference type="SAM" id="Phobius"/>
    </source>
</evidence>
<evidence type="ECO:0000256" key="8">
    <source>
        <dbReference type="ARBA" id="ARBA00022989"/>
    </source>
</evidence>
<keyword evidence="6" id="KW-0378">Hydrolase</keyword>
<dbReference type="GO" id="GO:0003723">
    <property type="term" value="F:RNA binding"/>
    <property type="evidence" value="ECO:0007669"/>
    <property type="project" value="TreeGrafter"/>
</dbReference>
<evidence type="ECO:0000256" key="2">
    <source>
        <dbReference type="ARBA" id="ARBA00006994"/>
    </source>
</evidence>
<evidence type="ECO:0008006" key="17">
    <source>
        <dbReference type="Google" id="ProtNLM"/>
    </source>
</evidence>
<dbReference type="Gene3D" id="3.40.50.12390">
    <property type="match status" value="2"/>
</dbReference>
<evidence type="ECO:0000259" key="13">
    <source>
        <dbReference type="Pfam" id="PF03159"/>
    </source>
</evidence>
<feature type="region of interest" description="Disordered" evidence="10">
    <location>
        <begin position="959"/>
        <end position="981"/>
    </location>
</feature>
<keyword evidence="16" id="KW-1185">Reference proteome</keyword>
<dbReference type="GO" id="GO:0016020">
    <property type="term" value="C:membrane"/>
    <property type="evidence" value="ECO:0007669"/>
    <property type="project" value="UniProtKB-SubCell"/>
</dbReference>
<dbReference type="RefSeq" id="XP_003038236.1">
    <property type="nucleotide sequence ID" value="XM_003038190.1"/>
</dbReference>
<evidence type="ECO:0000256" key="4">
    <source>
        <dbReference type="ARBA" id="ARBA00022692"/>
    </source>
</evidence>
<dbReference type="Pfam" id="PF01699">
    <property type="entry name" value="Na_Ca_ex"/>
    <property type="match status" value="2"/>
</dbReference>
<feature type="domain" description="Sodium/calcium exchanger membrane region" evidence="12">
    <location>
        <begin position="1082"/>
        <end position="1249"/>
    </location>
</feature>
<dbReference type="GeneID" id="9588584"/>
<feature type="transmembrane region" description="Helical" evidence="11">
    <location>
        <begin position="1147"/>
        <end position="1165"/>
    </location>
</feature>
<dbReference type="Pfam" id="PF03159">
    <property type="entry name" value="XRN_N"/>
    <property type="match status" value="1"/>
</dbReference>
<evidence type="ECO:0000256" key="3">
    <source>
        <dbReference type="ARBA" id="ARBA00022664"/>
    </source>
</evidence>
<reference evidence="15 16" key="1">
    <citation type="journal article" date="2010" name="Nat. Biotechnol.">
        <title>Genome sequence of the model mushroom Schizophyllum commune.</title>
        <authorList>
            <person name="Ohm R.A."/>
            <person name="de Jong J.F."/>
            <person name="Lugones L.G."/>
            <person name="Aerts A."/>
            <person name="Kothe E."/>
            <person name="Stajich J.E."/>
            <person name="de Vries R.P."/>
            <person name="Record E."/>
            <person name="Levasseur A."/>
            <person name="Baker S.E."/>
            <person name="Bartholomew K.A."/>
            <person name="Coutinho P.M."/>
            <person name="Erdmann S."/>
            <person name="Fowler T.J."/>
            <person name="Gathman A.C."/>
            <person name="Lombard V."/>
            <person name="Henrissat B."/>
            <person name="Knabe N."/>
            <person name="Kuees U."/>
            <person name="Lilly W.W."/>
            <person name="Lindquist E."/>
            <person name="Lucas S."/>
            <person name="Magnuson J.K."/>
            <person name="Piumi F."/>
            <person name="Raudaskoski M."/>
            <person name="Salamov A."/>
            <person name="Schmutz J."/>
            <person name="Schwarze F.W.M.R."/>
            <person name="vanKuyk P.A."/>
            <person name="Horton J.S."/>
            <person name="Grigoriev I.V."/>
            <person name="Woesten H.A.B."/>
        </authorList>
    </citation>
    <scope>NUCLEOTIDE SEQUENCE [LARGE SCALE GENOMIC DNA]</scope>
    <source>
        <strain evidence="16">H4-8 / FGSC 9210</strain>
    </source>
</reference>
<dbReference type="OrthoDB" id="1699231at2759"/>